<proteinExistence type="predicted"/>
<evidence type="ECO:0000313" key="2">
    <source>
        <dbReference type="Proteomes" id="UP000076021"/>
    </source>
</evidence>
<dbReference type="KEGG" id="rst:ATY39_13630"/>
<accession>A0A143HFY3</accession>
<organism evidence="1 2">
    <name type="scientific">Rummeliibacillus stabekisii</name>
    <dbReference type="NCBI Taxonomy" id="241244"/>
    <lineage>
        <taxon>Bacteria</taxon>
        <taxon>Bacillati</taxon>
        <taxon>Bacillota</taxon>
        <taxon>Bacilli</taxon>
        <taxon>Bacillales</taxon>
        <taxon>Caryophanaceae</taxon>
        <taxon>Rummeliibacillus</taxon>
    </lineage>
</organism>
<keyword evidence="2" id="KW-1185">Reference proteome</keyword>
<dbReference type="STRING" id="241244.ATY39_13630"/>
<dbReference type="RefSeq" id="WP_066790652.1">
    <property type="nucleotide sequence ID" value="NZ_CP014806.1"/>
</dbReference>
<sequence>MKGYLGFITDKNDHESYTESMSNYAKRVNKNIDVVFVKDKKFIEQLIIENHDKYCRVLFYNYEEFSNIKQLQYIFMLCQSYNLELSIIKQDIHSDVAVELSYLLQII</sequence>
<reference evidence="1 2" key="1">
    <citation type="journal article" date="2016" name="Genome Announc.">
        <title>Whole-Genome Sequence of Rummeliibacillus stabekisii Strain PP9 Isolated from Antarctic Soil.</title>
        <authorList>
            <person name="da Mota F.F."/>
            <person name="Vollu R.E."/>
            <person name="Jurelevicius D."/>
            <person name="Seldin L."/>
        </authorList>
    </citation>
    <scope>NUCLEOTIDE SEQUENCE [LARGE SCALE GENOMIC DNA]</scope>
    <source>
        <strain evidence="1 2">PP9</strain>
    </source>
</reference>
<gene>
    <name evidence="1" type="ORF">ATY39_13630</name>
</gene>
<dbReference type="OrthoDB" id="2898675at2"/>
<dbReference type="Proteomes" id="UP000076021">
    <property type="component" value="Chromosome"/>
</dbReference>
<dbReference type="EMBL" id="CP014806">
    <property type="protein sequence ID" value="AMX00360.1"/>
    <property type="molecule type" value="Genomic_DNA"/>
</dbReference>
<reference evidence="2" key="2">
    <citation type="submission" date="2016-03" db="EMBL/GenBank/DDBJ databases">
        <authorList>
            <person name="Seldin L."/>
        </authorList>
    </citation>
    <scope>NUCLEOTIDE SEQUENCE [LARGE SCALE GENOMIC DNA]</scope>
    <source>
        <strain evidence="2">PP9</strain>
    </source>
</reference>
<protein>
    <submittedName>
        <fullName evidence="1">Uncharacterized protein</fullName>
    </submittedName>
</protein>
<dbReference type="AlphaFoldDB" id="A0A143HFY3"/>
<name>A0A143HFY3_9BACL</name>
<evidence type="ECO:0000313" key="1">
    <source>
        <dbReference type="EMBL" id="AMX00360.1"/>
    </source>
</evidence>